<dbReference type="AlphaFoldDB" id="I7AQ54"/>
<dbReference type="HOGENOM" id="CLU_105931_0_0_1"/>
<gene>
    <name evidence="2" type="ordered locus">EROM_110270</name>
</gene>
<evidence type="ECO:0000313" key="3">
    <source>
        <dbReference type="Proteomes" id="UP000010094"/>
    </source>
</evidence>
<evidence type="ECO:0008006" key="4">
    <source>
        <dbReference type="Google" id="ProtNLM"/>
    </source>
</evidence>
<dbReference type="Proteomes" id="UP000010094">
    <property type="component" value="Chromosome XI"/>
</dbReference>
<evidence type="ECO:0000256" key="1">
    <source>
        <dbReference type="SAM" id="MobiDB-lite"/>
    </source>
</evidence>
<accession>I7AQ54</accession>
<keyword evidence="3" id="KW-1185">Reference proteome</keyword>
<sequence>MIEIEEEIIHTIEEIDTTFSSINRTLKSIREFIERIGRDRRKMDKDLGPWVRFFSVESEDSIGNEAPRSGTEKRLEEEPSFQDICVTEGSPESMKFSSPRNPFVDSTSSEMLNKTFLGDLSARLHSSNVENESSSFVRVSEGKAFRSYEESESSEDILPFNPSMLPPLFKNEKSLFQVYEVISKSSSITIEEIYREISAVPKEKINIFVDLLLRKRFIGKEGDKFRTG</sequence>
<reference evidence="2 3" key="1">
    <citation type="journal article" date="2012" name="Proc. Natl. Acad. Sci. U.S.A.">
        <title>Gain and loss of multiple functionally related, horizontally transferred genes in the reduced genomes of two microsporidian parasites.</title>
        <authorList>
            <person name="Pombert J.-F."/>
            <person name="Selman M."/>
            <person name="Burki F."/>
            <person name="Bardell F.T."/>
            <person name="Farinelli L."/>
            <person name="Solter L.F."/>
            <person name="Whitman D.W."/>
            <person name="Weiss L.M."/>
            <person name="Corradi N."/>
            <person name="Keeling P.J."/>
        </authorList>
    </citation>
    <scope>NUCLEOTIDE SEQUENCE [LARGE SCALE GENOMIC DNA]</scope>
    <source>
        <strain evidence="2 3">SJ-2008</strain>
    </source>
</reference>
<dbReference type="RefSeq" id="XP_009265506.1">
    <property type="nucleotide sequence ID" value="XM_009267231.1"/>
</dbReference>
<proteinExistence type="predicted"/>
<dbReference type="VEuPathDB" id="MicrosporidiaDB:EROM_110270"/>
<dbReference type="OrthoDB" id="2192696at2759"/>
<dbReference type="GeneID" id="20564626"/>
<feature type="region of interest" description="Disordered" evidence="1">
    <location>
        <begin position="61"/>
        <end position="80"/>
    </location>
</feature>
<evidence type="ECO:0000313" key="2">
    <source>
        <dbReference type="EMBL" id="AFN84009.1"/>
    </source>
</evidence>
<dbReference type="KEGG" id="ero:EROM_110270"/>
<protein>
    <recommendedName>
        <fullName evidence="4">DASH complex subunit ASK1</fullName>
    </recommendedName>
</protein>
<dbReference type="EMBL" id="CP003530">
    <property type="protein sequence ID" value="AFN84009.1"/>
    <property type="molecule type" value="Genomic_DNA"/>
</dbReference>
<name>I7AQ54_ENCRO</name>
<organism evidence="2 3">
    <name type="scientific">Encephalitozoon romaleae (strain SJ-2008)</name>
    <name type="common">Microsporidian parasite</name>
    <dbReference type="NCBI Taxonomy" id="1178016"/>
    <lineage>
        <taxon>Eukaryota</taxon>
        <taxon>Fungi</taxon>
        <taxon>Fungi incertae sedis</taxon>
        <taxon>Microsporidia</taxon>
        <taxon>Unikaryonidae</taxon>
        <taxon>Encephalitozoon</taxon>
    </lineage>
</organism>